<feature type="compositionally biased region" description="Polar residues" evidence="3">
    <location>
        <begin position="506"/>
        <end position="517"/>
    </location>
</feature>
<accession>A0A7J6JWW5</accession>
<keyword evidence="5" id="KW-0378">Hydrolase</keyword>
<evidence type="ECO:0000256" key="1">
    <source>
        <dbReference type="PROSITE-ProRule" id="PRU00502"/>
    </source>
</evidence>
<feature type="compositionally biased region" description="Polar residues" evidence="3">
    <location>
        <begin position="1733"/>
        <end position="1746"/>
    </location>
</feature>
<feature type="region of interest" description="Disordered" evidence="3">
    <location>
        <begin position="1436"/>
        <end position="1511"/>
    </location>
</feature>
<feature type="region of interest" description="Disordered" evidence="3">
    <location>
        <begin position="901"/>
        <end position="967"/>
    </location>
</feature>
<feature type="region of interest" description="Disordered" evidence="3">
    <location>
        <begin position="1612"/>
        <end position="1644"/>
    </location>
</feature>
<feature type="compositionally biased region" description="Basic and acidic residues" evidence="3">
    <location>
        <begin position="1288"/>
        <end position="1301"/>
    </location>
</feature>
<feature type="region of interest" description="Disordered" evidence="3">
    <location>
        <begin position="770"/>
        <end position="840"/>
    </location>
</feature>
<evidence type="ECO:0000256" key="2">
    <source>
        <dbReference type="SAM" id="Coils"/>
    </source>
</evidence>
<dbReference type="GO" id="GO:0007265">
    <property type="term" value="P:Ras protein signal transduction"/>
    <property type="evidence" value="ECO:0007669"/>
    <property type="project" value="TreeGrafter"/>
</dbReference>
<dbReference type="SUPFAM" id="SSF57850">
    <property type="entry name" value="RING/U-box"/>
    <property type="match status" value="1"/>
</dbReference>
<feature type="region of interest" description="Disordered" evidence="3">
    <location>
        <begin position="2140"/>
        <end position="2162"/>
    </location>
</feature>
<feature type="compositionally biased region" description="Basic and acidic residues" evidence="3">
    <location>
        <begin position="440"/>
        <end position="454"/>
    </location>
</feature>
<feature type="region of interest" description="Disordered" evidence="3">
    <location>
        <begin position="294"/>
        <end position="332"/>
    </location>
</feature>
<name>A0A7J6JWW5_TOXGO</name>
<dbReference type="InterPro" id="IPR013083">
    <property type="entry name" value="Znf_RING/FYVE/PHD"/>
</dbReference>
<feature type="compositionally biased region" description="Polar residues" evidence="3">
    <location>
        <begin position="1710"/>
        <end position="1723"/>
    </location>
</feature>
<dbReference type="PROSITE" id="PS50271">
    <property type="entry name" value="ZF_UBP"/>
    <property type="match status" value="1"/>
</dbReference>
<feature type="region of interest" description="Disordered" evidence="3">
    <location>
        <begin position="1690"/>
        <end position="1764"/>
    </location>
</feature>
<dbReference type="Pfam" id="PF02148">
    <property type="entry name" value="zf-UBP"/>
    <property type="match status" value="1"/>
</dbReference>
<dbReference type="VEuPathDB" id="ToxoDB:TGME49_250780"/>
<proteinExistence type="predicted"/>
<keyword evidence="6" id="KW-1185">Reference proteome</keyword>
<feature type="compositionally biased region" description="Basic and acidic residues" evidence="3">
    <location>
        <begin position="1999"/>
        <end position="2014"/>
    </location>
</feature>
<feature type="compositionally biased region" description="Low complexity" evidence="3">
    <location>
        <begin position="822"/>
        <end position="840"/>
    </location>
</feature>
<comment type="caution">
    <text evidence="5">The sequence shown here is derived from an EMBL/GenBank/DDBJ whole genome shotgun (WGS) entry which is preliminary data.</text>
</comment>
<feature type="region of interest" description="Disordered" evidence="3">
    <location>
        <begin position="1992"/>
        <end position="2018"/>
    </location>
</feature>
<protein>
    <submittedName>
        <fullName evidence="5">Zn-finger in ubiquitin-hydrolases domain-containing protein</fullName>
    </submittedName>
</protein>
<dbReference type="GO" id="GO:0005737">
    <property type="term" value="C:cytoplasm"/>
    <property type="evidence" value="ECO:0007669"/>
    <property type="project" value="TreeGrafter"/>
</dbReference>
<feature type="region of interest" description="Disordered" evidence="3">
    <location>
        <begin position="1277"/>
        <end position="1305"/>
    </location>
</feature>
<evidence type="ECO:0000313" key="5">
    <source>
        <dbReference type="EMBL" id="KAF4638796.1"/>
    </source>
</evidence>
<feature type="compositionally biased region" description="Basic and acidic residues" evidence="3">
    <location>
        <begin position="2148"/>
        <end position="2162"/>
    </location>
</feature>
<feature type="compositionally biased region" description="Basic residues" evidence="3">
    <location>
        <begin position="2506"/>
        <end position="2525"/>
    </location>
</feature>
<dbReference type="InterPro" id="IPR001607">
    <property type="entry name" value="Znf_UBP"/>
</dbReference>
<feature type="compositionally biased region" description="Polar residues" evidence="3">
    <location>
        <begin position="63"/>
        <end position="74"/>
    </location>
</feature>
<reference evidence="5 6" key="1">
    <citation type="submission" date="2020-03" db="EMBL/GenBank/DDBJ databases">
        <title>Genome sequence of Toxoplasma gondii RH-88 strain.</title>
        <authorList>
            <person name="Lorenzi H.A."/>
            <person name="Venepally P."/>
            <person name="Rozenberg A."/>
            <person name="Sibley D."/>
        </authorList>
    </citation>
    <scope>NUCLEOTIDE SEQUENCE [LARGE SCALE GENOMIC DNA]</scope>
    <source>
        <strain evidence="5 6">RH-88</strain>
    </source>
</reference>
<dbReference type="PANTHER" id="PTHR24007">
    <property type="entry name" value="BRCA1-ASSOCIATED PROTEIN"/>
    <property type="match status" value="1"/>
</dbReference>
<evidence type="ECO:0000259" key="4">
    <source>
        <dbReference type="PROSITE" id="PS50271"/>
    </source>
</evidence>
<dbReference type="SMART" id="SM00290">
    <property type="entry name" value="ZnF_UBP"/>
    <property type="match status" value="1"/>
</dbReference>
<feature type="compositionally biased region" description="Low complexity" evidence="3">
    <location>
        <begin position="1319"/>
        <end position="1330"/>
    </location>
</feature>
<feature type="compositionally biased region" description="Basic and acidic residues" evidence="3">
    <location>
        <begin position="2487"/>
        <end position="2505"/>
    </location>
</feature>
<feature type="compositionally biased region" description="Basic and acidic residues" evidence="3">
    <location>
        <begin position="624"/>
        <end position="639"/>
    </location>
</feature>
<feature type="region of interest" description="Disordered" evidence="3">
    <location>
        <begin position="417"/>
        <end position="517"/>
    </location>
</feature>
<feature type="compositionally biased region" description="Basic and acidic residues" evidence="3">
    <location>
        <begin position="478"/>
        <end position="487"/>
    </location>
</feature>
<dbReference type="EMBL" id="JAAUHK010000197">
    <property type="protein sequence ID" value="KAF4638796.1"/>
    <property type="molecule type" value="Genomic_DNA"/>
</dbReference>
<dbReference type="GO" id="GO:0016567">
    <property type="term" value="P:protein ubiquitination"/>
    <property type="evidence" value="ECO:0007669"/>
    <property type="project" value="TreeGrafter"/>
</dbReference>
<organism evidence="5 6">
    <name type="scientific">Toxoplasma gondii</name>
    <dbReference type="NCBI Taxonomy" id="5811"/>
    <lineage>
        <taxon>Eukaryota</taxon>
        <taxon>Sar</taxon>
        <taxon>Alveolata</taxon>
        <taxon>Apicomplexa</taxon>
        <taxon>Conoidasida</taxon>
        <taxon>Coccidia</taxon>
        <taxon>Eucoccidiorida</taxon>
        <taxon>Eimeriorina</taxon>
        <taxon>Sarcocystidae</taxon>
        <taxon>Toxoplasma</taxon>
    </lineage>
</organism>
<feature type="region of interest" description="Disordered" evidence="3">
    <location>
        <begin position="2401"/>
        <end position="2579"/>
    </location>
</feature>
<evidence type="ECO:0000313" key="6">
    <source>
        <dbReference type="Proteomes" id="UP000557509"/>
    </source>
</evidence>
<feature type="compositionally biased region" description="Low complexity" evidence="3">
    <location>
        <begin position="567"/>
        <end position="603"/>
    </location>
</feature>
<feature type="coiled-coil region" evidence="2">
    <location>
        <begin position="2271"/>
        <end position="2298"/>
    </location>
</feature>
<feature type="region of interest" description="Disordered" evidence="3">
    <location>
        <begin position="1888"/>
        <end position="1914"/>
    </location>
</feature>
<dbReference type="GO" id="GO:0016787">
    <property type="term" value="F:hydrolase activity"/>
    <property type="evidence" value="ECO:0007669"/>
    <property type="project" value="UniProtKB-KW"/>
</dbReference>
<evidence type="ECO:0000256" key="3">
    <source>
        <dbReference type="SAM" id="MobiDB-lite"/>
    </source>
</evidence>
<feature type="compositionally biased region" description="Low complexity" evidence="3">
    <location>
        <begin position="1621"/>
        <end position="1635"/>
    </location>
</feature>
<dbReference type="PANTHER" id="PTHR24007:SF7">
    <property type="entry name" value="BRCA1-ASSOCIATED PROTEIN"/>
    <property type="match status" value="1"/>
</dbReference>
<keyword evidence="1" id="KW-0862">Zinc</keyword>
<feature type="compositionally biased region" description="Low complexity" evidence="3">
    <location>
        <begin position="2318"/>
        <end position="2351"/>
    </location>
</feature>
<feature type="region of interest" description="Disordered" evidence="3">
    <location>
        <begin position="1818"/>
        <end position="1872"/>
    </location>
</feature>
<feature type="region of interest" description="Disordered" evidence="3">
    <location>
        <begin position="58"/>
        <end position="85"/>
    </location>
</feature>
<sequence length="2612" mass="278388">MRFHLVVDLPAHPAPPGFEGFFVSTPSFDEREGCLPDSSLFLPDGALASPLQGKRALEEVQGVSESQRSTGEADTSSRRAHVSGNGECPCSPLPSFLDLKKPLPFPVFFSFDAVPHLLQSRCLRAASASSFHSAASVSQNIARQPSVGRPELKAVDGVYPRSTSGGSPVTSPTSSVSSCSSVPSSLSPSCVSGFLRVFEGDTGEDSDLLLPPCFVAAEATQAADQPPRASPVVCVLGVPSTCLLSAFLGSLETYFSSIASVHIVSSARFPHASASSPPFSSLNLSLPSRPTLCSHDRAAGSGLRPCGKRGGGRRADPKLANEDEEKREERRGTESYFGGIYLLRGIADDGVFEPGKRERRQAEQEKPYQRETRQMEEGIERVAGERAEAQVEAEGNRPERQGKREWRRWCCVTPIIGGGLESQPRQGAPESQPRQGAPEARTEANRSREKKEAKGGASEEDEARMQVRVEAGQAGEEIPMRKHEAGESKASCWAKRAETSSHQDASEATLSSTSSPDFETCEGELAGFYSAVLVFKHSSEATRFSTSFHGLSFSRGLLPCAPERPRSSSLASLSPSSSPSAASGAPSGATCAWPAPLASASSPVTVTAEGARKRIGSRTNYPEQMKKREEKDGQEERQDVGASRTGVETGETKTRTSRRYSRGAFFGAGGSNPRPESDAGQETSCRQEQVSSQVRALSSSSLSSSSSGVRCSSPSPVGGREAGRISVWSSARCYVLPLSSLRYRCVLQHPGQDIEQGAGDGATVWAPERDRAEAERAHHSVGPHTEAREPESLVPTRGCDEDFLPIRGHPPSLSGCRPSPAPSSSPSLLPSVSPSLSTSASVPRLVGWEIPLCPACLERVDETATGIFTQPAGWQVRDALASLSAVAEVYRRCRRREVRGVSRAGESRVADGGPSLFSEQPQVRAQGARERTRKGTCPGDTRLDGPRTAARPQDALSPPPGDREGATDESLEACLSRFLPLGAAQTAAIATCRVCFSLLLAHFEAALSMASEERKETGSSQEEGDTQAQGVPGLFRCGSCSEEKDLWLCLVCGHCGCGRYRSGHAKAHSAGTRHRFCLHLASGRIWDYRGDVFVHRLLLPLASSSLPSLVLAPLPAAQILTPEVSPDEDELLAGAASTYAPLLSSVSHFPFSPPSSLPRLPPYSLCPFSSPRALLHSLARPRGVVSAGLTGPQPGRRDPASLLGGSSLSDHCLAPVLPAASFPSSHASSLSSYISSSPHASSSLLSNVCSLRCGLADGEETQEVKATEALGPRGDCFSVGARQRGTRPHTETVGKDPREDMGTEDWLSGLHTDRRLSSSGAASLSFSPSGEAEQVPSAFSDDASELVGPEGQRESLSFPLSSPSAFPPGLFFPRSLLSEAADGSLRSSPSSALFCAGAERMQPLLSPPFASQVLPGTCRDGAGGLRAVCTRREGESAFDMSAKTQEEGSSGRGEETHIPSHTGDLRGWEKNRVAGNARRSPLAGDSPGGPSGLGPAAGTVPTPGDAQQGLASDGVDLWSQVLPCLHPRGHEGEGDFTSHFSRALRKTGNETARPRAEDAGRQFSVEEVSPNIDRREGGQRDDNQFAVLLEKERAAYTSYYSHCSSYPSSLASLPGETRKPLSGSSLPYASTSSPSIWQAASSPQPLRRCTGSGVFSLVGHSLGEAPRPSWSERRSTESVAAGSLSVSPLSASLPFPSPPGSPRLPDVSAPRSSAFSSLLQQAEQPHPGLGSATGVSPTLPAVSSGSGAERSHLLSEATETVAPRGPVSPFPSYCPLPCQSLPQSHLPASLRSWYLRALVPPPLSWRKRGSFNLLYPASGKGGTAFLSKSEQRGEREEEGEGQREEEREGEREEERVGEREEERVGEREEREEWRGPFVPVCPSFSRDFERGENCREEEESRSSEPGDGEEEQRALAGLCDAGKGPFLPPLFRVDMREGRETGETQNRFFGAHDVQFFGQSMPGRCDGESARGVKDDRASISAVLPETFWPRSPRLPAAQERELRTPEESAEARGNRQGPLLVERRQGSGDSVFRDLYGVSREGPVERSVGRVTERDQKEAEGAGLTFPQYNPFTCLPRGLFGGDEGGILIVPSHTGSQEATGEEQEGDEDGCLSLGTHGAPAVPRASSLFLFPLTASPPLPSLTSTGGRREEPAENNRQETRIHATDTRQAVAGVSTGNARGGRDLEAAGAGGPCLGVLLLQEREQASWKEQLNSVLSSQLAYQREIFEFRIRNDENAFIGEIEMATATTESLNEQSVSLQVQLADLACRRRDVLKRIKAVQQRVRHLRDQNHFLRQLVDSMRRRGGTKSALPRPTSSHRMSSTAASPSSSSSSSSSLCSSSSSSLPSSPSVKPPRSLPTSAAPRLPEASPRLCAPEHPLEPNGPARPVAVQATRVALESGSPGSAASFIDAHELLAGDSGTRLAGPPPSSEGPDPTVSSSSVCGAAETFDPKAEAVDSGGVPCSQEPTRELVSPQSAGCWILEEPDSVRKTGEELEATEKILKEKKSKKTAERRKSHLSKKAKKKELLNSEQTQQHGPQSSREEGLADADKRKEKRTLSSSSLPCLQSVEGKRNTDKGDEAKLAMLDATVNALQAELSRMYDALSRAGCQS</sequence>
<dbReference type="GO" id="GO:0061630">
    <property type="term" value="F:ubiquitin protein ligase activity"/>
    <property type="evidence" value="ECO:0007669"/>
    <property type="project" value="TreeGrafter"/>
</dbReference>
<feature type="compositionally biased region" description="Basic and acidic residues" evidence="3">
    <location>
        <begin position="495"/>
        <end position="505"/>
    </location>
</feature>
<feature type="region of interest" description="Disordered" evidence="3">
    <location>
        <begin position="1319"/>
        <end position="1360"/>
    </location>
</feature>
<dbReference type="Gene3D" id="3.30.40.10">
    <property type="entry name" value="Zinc/RING finger domain, C3HC4 (zinc finger)"/>
    <property type="match status" value="1"/>
</dbReference>
<keyword evidence="1" id="KW-0863">Zinc-finger</keyword>
<feature type="compositionally biased region" description="Basic and acidic residues" evidence="3">
    <location>
        <begin position="1452"/>
        <end position="1472"/>
    </location>
</feature>
<feature type="compositionally biased region" description="Basic and acidic residues" evidence="3">
    <location>
        <begin position="1829"/>
        <end position="1872"/>
    </location>
</feature>
<dbReference type="Proteomes" id="UP000557509">
    <property type="component" value="Unassembled WGS sequence"/>
</dbReference>
<feature type="compositionally biased region" description="Basic and acidic residues" evidence="3">
    <location>
        <begin position="2542"/>
        <end position="2553"/>
    </location>
</feature>
<feature type="compositionally biased region" description="Basic and acidic residues" evidence="3">
    <location>
        <begin position="354"/>
        <end position="375"/>
    </location>
</feature>
<gene>
    <name evidence="5" type="ORF">TGRH88_064050</name>
</gene>
<keyword evidence="2" id="KW-0175">Coiled coil</keyword>
<feature type="domain" description="UBP-type" evidence="4">
    <location>
        <begin position="1012"/>
        <end position="1113"/>
    </location>
</feature>
<feature type="compositionally biased region" description="Low complexity" evidence="3">
    <location>
        <begin position="689"/>
        <end position="718"/>
    </location>
</feature>
<feature type="compositionally biased region" description="Polar residues" evidence="3">
    <location>
        <begin position="2532"/>
        <end position="2541"/>
    </location>
</feature>
<feature type="region of interest" description="Disordered" evidence="3">
    <location>
        <begin position="2300"/>
        <end position="2386"/>
    </location>
</feature>
<keyword evidence="1" id="KW-0479">Metal-binding</keyword>
<feature type="region of interest" description="Disordered" evidence="3">
    <location>
        <begin position="352"/>
        <end position="375"/>
    </location>
</feature>
<feature type="region of interest" description="Disordered" evidence="3">
    <location>
        <begin position="564"/>
        <end position="721"/>
    </location>
</feature>
<feature type="compositionally biased region" description="Basic and acidic residues" evidence="3">
    <location>
        <begin position="1888"/>
        <end position="1904"/>
    </location>
</feature>
<dbReference type="GO" id="GO:0008270">
    <property type="term" value="F:zinc ion binding"/>
    <property type="evidence" value="ECO:0007669"/>
    <property type="project" value="UniProtKB-KW"/>
</dbReference>
<feature type="region of interest" description="Disordered" evidence="3">
    <location>
        <begin position="384"/>
        <end position="403"/>
    </location>
</feature>